<evidence type="ECO:0000256" key="9">
    <source>
        <dbReference type="ARBA" id="ARBA00022827"/>
    </source>
</evidence>
<evidence type="ECO:0000256" key="11">
    <source>
        <dbReference type="ARBA" id="ARBA00023268"/>
    </source>
</evidence>
<dbReference type="STRING" id="29364.SAMN04487772_105154"/>
<comment type="pathway">
    <text evidence="1 14">Cofactor biosynthesis; FAD biosynthesis; FAD from FMN: step 1/1.</text>
</comment>
<dbReference type="NCBIfam" id="NF004160">
    <property type="entry name" value="PRK05627.1-3"/>
    <property type="match status" value="1"/>
</dbReference>
<dbReference type="GO" id="GO:0009231">
    <property type="term" value="P:riboflavin biosynthetic process"/>
    <property type="evidence" value="ECO:0007669"/>
    <property type="project" value="InterPro"/>
</dbReference>
<reference evidence="16 17" key="1">
    <citation type="submission" date="2016-10" db="EMBL/GenBank/DDBJ databases">
        <authorList>
            <person name="de Groot N.N."/>
        </authorList>
    </citation>
    <scope>NUCLEOTIDE SEQUENCE [LARGE SCALE GENOMIC DNA]</scope>
    <source>
        <strain evidence="16 17">DSM 1801</strain>
    </source>
</reference>
<evidence type="ECO:0000256" key="1">
    <source>
        <dbReference type="ARBA" id="ARBA00004726"/>
    </source>
</evidence>
<evidence type="ECO:0000256" key="10">
    <source>
        <dbReference type="ARBA" id="ARBA00022840"/>
    </source>
</evidence>
<keyword evidence="6 14" id="KW-0548">Nucleotidyltransferase</keyword>
<feature type="domain" description="Riboflavin kinase" evidence="15">
    <location>
        <begin position="179"/>
        <end position="304"/>
    </location>
</feature>
<dbReference type="RefSeq" id="WP_092477111.1">
    <property type="nucleotide sequence ID" value="NZ_FOHN01000005.1"/>
</dbReference>
<dbReference type="InterPro" id="IPR002606">
    <property type="entry name" value="Riboflavin_kinase_bac"/>
</dbReference>
<dbReference type="EMBL" id="FOHN01000005">
    <property type="protein sequence ID" value="SES93659.1"/>
    <property type="molecule type" value="Genomic_DNA"/>
</dbReference>
<evidence type="ECO:0000256" key="6">
    <source>
        <dbReference type="ARBA" id="ARBA00022695"/>
    </source>
</evidence>
<evidence type="ECO:0000256" key="7">
    <source>
        <dbReference type="ARBA" id="ARBA00022741"/>
    </source>
</evidence>
<proteinExistence type="inferred from homology"/>
<dbReference type="Pfam" id="PF01687">
    <property type="entry name" value="Flavokinase"/>
    <property type="match status" value="1"/>
</dbReference>
<dbReference type="NCBIfam" id="TIGR00083">
    <property type="entry name" value="ribF"/>
    <property type="match status" value="1"/>
</dbReference>
<keyword evidence="3 14" id="KW-0285">Flavoprotein</keyword>
<evidence type="ECO:0000256" key="5">
    <source>
        <dbReference type="ARBA" id="ARBA00022679"/>
    </source>
</evidence>
<dbReference type="Gene3D" id="2.40.30.30">
    <property type="entry name" value="Riboflavin kinase-like"/>
    <property type="match status" value="1"/>
</dbReference>
<keyword evidence="5 14" id="KW-0808">Transferase</keyword>
<dbReference type="GO" id="GO:0009398">
    <property type="term" value="P:FMN biosynthetic process"/>
    <property type="evidence" value="ECO:0007669"/>
    <property type="project" value="UniProtKB-UniRule"/>
</dbReference>
<dbReference type="UniPathway" id="UPA00277">
    <property type="reaction ID" value="UER00407"/>
</dbReference>
<dbReference type="CDD" id="cd02064">
    <property type="entry name" value="FAD_synthetase_N"/>
    <property type="match status" value="1"/>
</dbReference>
<evidence type="ECO:0000256" key="4">
    <source>
        <dbReference type="ARBA" id="ARBA00022643"/>
    </source>
</evidence>
<keyword evidence="11" id="KW-0511">Multifunctional enzyme</keyword>
<dbReference type="SUPFAM" id="SSF82114">
    <property type="entry name" value="Riboflavin kinase-like"/>
    <property type="match status" value="1"/>
</dbReference>
<keyword evidence="10 14" id="KW-0067">ATP-binding</keyword>
<evidence type="ECO:0000256" key="14">
    <source>
        <dbReference type="PIRNR" id="PIRNR004491"/>
    </source>
</evidence>
<evidence type="ECO:0000256" key="12">
    <source>
        <dbReference type="ARBA" id="ARBA00047880"/>
    </source>
</evidence>
<accession>A0A1I0AIJ1</accession>
<dbReference type="FunFam" id="3.40.50.620:FF:000021">
    <property type="entry name" value="Riboflavin biosynthesis protein"/>
    <property type="match status" value="1"/>
</dbReference>
<keyword evidence="7 14" id="KW-0547">Nucleotide-binding</keyword>
<evidence type="ECO:0000259" key="15">
    <source>
        <dbReference type="SMART" id="SM00904"/>
    </source>
</evidence>
<sequence length="305" mass="34905">MKYIWNTTDFHLQNTAVSLGKFDGFHIGHCLLIHYVTQLKEKGLQAVTFSFYQHPGNVVSNQANRLIYTEAEKVKKVEQLGSDYFISYPFNEEVMHTEPEEFVRTVLAEKLGARAVVVGKDYHFGKNRAGNVEMLKELGKKYGFEVNAFEKVVLDEAEVSSTRIRQELQAGNLEKANQLLGMPYSITGKVVYGNQIGRTLGMPTANVIPSKEKLVPPNGVYATRILLDGKIFYGITNIGYKPTVGDRNEKGVETFIFDFQESIYDKEITIEFFAYERGERKFGSLEELKHQMERDCQFSREYFKL</sequence>
<dbReference type="PANTHER" id="PTHR22749">
    <property type="entry name" value="RIBOFLAVIN KINASE/FMN ADENYLYLTRANSFERASE"/>
    <property type="match status" value="1"/>
</dbReference>
<dbReference type="InterPro" id="IPR023468">
    <property type="entry name" value="Riboflavin_kinase"/>
</dbReference>
<protein>
    <recommendedName>
        <fullName evidence="14">Riboflavin biosynthesis protein</fullName>
    </recommendedName>
    <domain>
        <recommendedName>
            <fullName evidence="14">Riboflavin kinase</fullName>
            <ecNumber evidence="14">2.7.1.26</ecNumber>
        </recommendedName>
        <alternativeName>
            <fullName evidence="14">Flavokinase</fullName>
        </alternativeName>
    </domain>
    <domain>
        <recommendedName>
            <fullName evidence="14">FMN adenylyltransferase</fullName>
            <ecNumber evidence="14">2.7.7.2</ecNumber>
        </recommendedName>
        <alternativeName>
            <fullName evidence="14">FAD pyrophosphorylase</fullName>
        </alternativeName>
        <alternativeName>
            <fullName evidence="14">FAD synthase</fullName>
        </alternativeName>
    </domain>
</protein>
<keyword evidence="4 14" id="KW-0288">FMN</keyword>
<keyword evidence="9 14" id="KW-0274">FAD</keyword>
<keyword evidence="17" id="KW-1185">Reference proteome</keyword>
<dbReference type="UniPathway" id="UPA00276">
    <property type="reaction ID" value="UER00406"/>
</dbReference>
<comment type="catalytic activity">
    <reaction evidence="13 14">
        <text>FMN + ATP + H(+) = FAD + diphosphate</text>
        <dbReference type="Rhea" id="RHEA:17237"/>
        <dbReference type="ChEBI" id="CHEBI:15378"/>
        <dbReference type="ChEBI" id="CHEBI:30616"/>
        <dbReference type="ChEBI" id="CHEBI:33019"/>
        <dbReference type="ChEBI" id="CHEBI:57692"/>
        <dbReference type="ChEBI" id="CHEBI:58210"/>
        <dbReference type="EC" id="2.7.7.2"/>
    </reaction>
</comment>
<organism evidence="16 17">
    <name type="scientific">[Clostridium] polysaccharolyticum</name>
    <dbReference type="NCBI Taxonomy" id="29364"/>
    <lineage>
        <taxon>Bacteria</taxon>
        <taxon>Bacillati</taxon>
        <taxon>Bacillota</taxon>
        <taxon>Clostridia</taxon>
        <taxon>Lachnospirales</taxon>
        <taxon>Lachnospiraceae</taxon>
    </lineage>
</organism>
<evidence type="ECO:0000256" key="8">
    <source>
        <dbReference type="ARBA" id="ARBA00022777"/>
    </source>
</evidence>
<dbReference type="InterPro" id="IPR015864">
    <property type="entry name" value="FAD_synthase"/>
</dbReference>
<dbReference type="Proteomes" id="UP000199800">
    <property type="component" value="Unassembled WGS sequence"/>
</dbReference>
<dbReference type="AlphaFoldDB" id="A0A1I0AIJ1"/>
<keyword evidence="8 14" id="KW-0418">Kinase</keyword>
<dbReference type="NCBIfam" id="NF004162">
    <property type="entry name" value="PRK05627.1-5"/>
    <property type="match status" value="1"/>
</dbReference>
<evidence type="ECO:0000256" key="13">
    <source>
        <dbReference type="ARBA" id="ARBA00049494"/>
    </source>
</evidence>
<dbReference type="SMART" id="SM00904">
    <property type="entry name" value="Flavokinase"/>
    <property type="match status" value="1"/>
</dbReference>
<gene>
    <name evidence="16" type="ORF">SAMN04487772_105154</name>
</gene>
<dbReference type="Gene3D" id="3.40.50.620">
    <property type="entry name" value="HUPs"/>
    <property type="match status" value="1"/>
</dbReference>
<dbReference type="GO" id="GO:0005524">
    <property type="term" value="F:ATP binding"/>
    <property type="evidence" value="ECO:0007669"/>
    <property type="project" value="UniProtKB-UniRule"/>
</dbReference>
<dbReference type="SUPFAM" id="SSF52374">
    <property type="entry name" value="Nucleotidylyl transferase"/>
    <property type="match status" value="1"/>
</dbReference>
<dbReference type="PIRSF" id="PIRSF004491">
    <property type="entry name" value="FAD_Synth"/>
    <property type="match status" value="1"/>
</dbReference>
<dbReference type="GO" id="GO:0008531">
    <property type="term" value="F:riboflavin kinase activity"/>
    <property type="evidence" value="ECO:0007669"/>
    <property type="project" value="UniProtKB-UniRule"/>
</dbReference>
<dbReference type="PANTHER" id="PTHR22749:SF6">
    <property type="entry name" value="RIBOFLAVIN KINASE"/>
    <property type="match status" value="1"/>
</dbReference>
<name>A0A1I0AIJ1_9FIRM</name>
<dbReference type="InterPro" id="IPR023465">
    <property type="entry name" value="Riboflavin_kinase_dom_sf"/>
</dbReference>
<dbReference type="EC" id="2.7.1.26" evidence="14"/>
<evidence type="ECO:0000256" key="2">
    <source>
        <dbReference type="ARBA" id="ARBA00005201"/>
    </source>
</evidence>
<comment type="catalytic activity">
    <reaction evidence="12 14">
        <text>riboflavin + ATP = FMN + ADP + H(+)</text>
        <dbReference type="Rhea" id="RHEA:14357"/>
        <dbReference type="ChEBI" id="CHEBI:15378"/>
        <dbReference type="ChEBI" id="CHEBI:30616"/>
        <dbReference type="ChEBI" id="CHEBI:57986"/>
        <dbReference type="ChEBI" id="CHEBI:58210"/>
        <dbReference type="ChEBI" id="CHEBI:456216"/>
        <dbReference type="EC" id="2.7.1.26"/>
    </reaction>
</comment>
<dbReference type="GO" id="GO:0006747">
    <property type="term" value="P:FAD biosynthetic process"/>
    <property type="evidence" value="ECO:0007669"/>
    <property type="project" value="UniProtKB-UniRule"/>
</dbReference>
<dbReference type="InterPro" id="IPR015865">
    <property type="entry name" value="Riboflavin_kinase_bac/euk"/>
</dbReference>
<comment type="similarity">
    <text evidence="14">Belongs to the ribF family.</text>
</comment>
<evidence type="ECO:0000313" key="16">
    <source>
        <dbReference type="EMBL" id="SES93659.1"/>
    </source>
</evidence>
<evidence type="ECO:0000313" key="17">
    <source>
        <dbReference type="Proteomes" id="UP000199800"/>
    </source>
</evidence>
<dbReference type="GO" id="GO:0003919">
    <property type="term" value="F:FMN adenylyltransferase activity"/>
    <property type="evidence" value="ECO:0007669"/>
    <property type="project" value="UniProtKB-UniRule"/>
</dbReference>
<dbReference type="Pfam" id="PF06574">
    <property type="entry name" value="FAD_syn"/>
    <property type="match status" value="1"/>
</dbReference>
<dbReference type="EC" id="2.7.7.2" evidence="14"/>
<dbReference type="InterPro" id="IPR014729">
    <property type="entry name" value="Rossmann-like_a/b/a_fold"/>
</dbReference>
<comment type="pathway">
    <text evidence="2 14">Cofactor biosynthesis; FMN biosynthesis; FMN from riboflavin (ATP route): step 1/1.</text>
</comment>
<evidence type="ECO:0000256" key="3">
    <source>
        <dbReference type="ARBA" id="ARBA00022630"/>
    </source>
</evidence>